<dbReference type="UniPathway" id="UPA00061">
    <property type="reaction ID" value="UER00516"/>
</dbReference>
<organism evidence="12 13">
    <name type="scientific">Ruminiclostridium hungatei</name>
    <name type="common">Clostridium hungatei</name>
    <dbReference type="NCBI Taxonomy" id="48256"/>
    <lineage>
        <taxon>Bacteria</taxon>
        <taxon>Bacillati</taxon>
        <taxon>Bacillota</taxon>
        <taxon>Clostridia</taxon>
        <taxon>Eubacteriales</taxon>
        <taxon>Oscillospiraceae</taxon>
        <taxon>Ruminiclostridium</taxon>
    </lineage>
</organism>
<evidence type="ECO:0000313" key="12">
    <source>
        <dbReference type="EMBL" id="OPX42628.1"/>
    </source>
</evidence>
<evidence type="ECO:0000256" key="6">
    <source>
        <dbReference type="ARBA" id="ARBA00022573"/>
    </source>
</evidence>
<feature type="active site" description="Proton acceptor" evidence="11">
    <location>
        <position position="317"/>
    </location>
</feature>
<dbReference type="HAMAP" id="MF_00230">
    <property type="entry name" value="CobT"/>
    <property type="match status" value="1"/>
</dbReference>
<evidence type="ECO:0000313" key="13">
    <source>
        <dbReference type="Proteomes" id="UP000191554"/>
    </source>
</evidence>
<evidence type="ECO:0000256" key="9">
    <source>
        <dbReference type="ARBA" id="ARBA00030686"/>
    </source>
</evidence>
<evidence type="ECO:0000256" key="2">
    <source>
        <dbReference type="ARBA" id="ARBA00005049"/>
    </source>
</evidence>
<dbReference type="GO" id="GO:0009236">
    <property type="term" value="P:cobalamin biosynthetic process"/>
    <property type="evidence" value="ECO:0007669"/>
    <property type="project" value="UniProtKB-UniRule"/>
</dbReference>
<protein>
    <recommendedName>
        <fullName evidence="5 11">Nicotinate-nucleotide--dimethylbenzimidazole phosphoribosyltransferase</fullName>
        <shortName evidence="11">NN:DBI PRT</shortName>
        <ecNumber evidence="4 11">2.4.2.21</ecNumber>
    </recommendedName>
    <alternativeName>
        <fullName evidence="9 11">N(1)-alpha-phosphoribosyltransferase</fullName>
    </alternativeName>
</protein>
<dbReference type="Pfam" id="PF02277">
    <property type="entry name" value="DBI_PRT"/>
    <property type="match status" value="1"/>
</dbReference>
<dbReference type="NCBIfam" id="NF000996">
    <property type="entry name" value="PRK00105.1"/>
    <property type="match status" value="1"/>
</dbReference>
<evidence type="ECO:0000256" key="5">
    <source>
        <dbReference type="ARBA" id="ARBA00015486"/>
    </source>
</evidence>
<comment type="pathway">
    <text evidence="2 11">Nucleoside biosynthesis; alpha-ribazole biosynthesis; alpha-ribazole from 5,6-dimethylbenzimidazole: step 1/2.</text>
</comment>
<proteinExistence type="inferred from homology"/>
<evidence type="ECO:0000256" key="1">
    <source>
        <dbReference type="ARBA" id="ARBA00002197"/>
    </source>
</evidence>
<name>A0A1V4SFI3_RUMHU</name>
<dbReference type="InterPro" id="IPR023195">
    <property type="entry name" value="Nict_dMeBzImd_PRibTrfase_N"/>
</dbReference>
<comment type="similarity">
    <text evidence="3 11">Belongs to the CobT family.</text>
</comment>
<evidence type="ECO:0000256" key="3">
    <source>
        <dbReference type="ARBA" id="ARBA00007110"/>
    </source>
</evidence>
<evidence type="ECO:0000256" key="7">
    <source>
        <dbReference type="ARBA" id="ARBA00022676"/>
    </source>
</evidence>
<evidence type="ECO:0000256" key="11">
    <source>
        <dbReference type="HAMAP-Rule" id="MF_00230"/>
    </source>
</evidence>
<dbReference type="OrthoDB" id="9781491at2"/>
<dbReference type="CDD" id="cd02439">
    <property type="entry name" value="DMB-PRT_CobT"/>
    <property type="match status" value="1"/>
</dbReference>
<keyword evidence="6 11" id="KW-0169">Cobalamin biosynthesis</keyword>
<evidence type="ECO:0000256" key="10">
    <source>
        <dbReference type="ARBA" id="ARBA00047340"/>
    </source>
</evidence>
<dbReference type="PANTHER" id="PTHR43463:SF1">
    <property type="entry name" value="NICOTINATE-NUCLEOTIDE--DIMETHYLBENZIMIDAZOLE PHOSPHORIBOSYLTRANSFERASE"/>
    <property type="match status" value="1"/>
</dbReference>
<dbReference type="InterPro" id="IPR036087">
    <property type="entry name" value="Nict_dMeBzImd_PRibTrfase_sf"/>
</dbReference>
<dbReference type="RefSeq" id="WP_080065928.1">
    <property type="nucleotide sequence ID" value="NZ_MZGX01000026.1"/>
</dbReference>
<dbReference type="FunFam" id="3.40.50.10210:FF:000001">
    <property type="entry name" value="Nicotinate-nucleotide--dimethylbenzimidazole phosphoribosyltransferase"/>
    <property type="match status" value="1"/>
</dbReference>
<dbReference type="InterPro" id="IPR017846">
    <property type="entry name" value="Nict_dMeBzImd_PRibTrfase_bact"/>
</dbReference>
<accession>A0A1V4SFI3</accession>
<comment type="function">
    <text evidence="1 11">Catalyzes the synthesis of alpha-ribazole-5'-phosphate from nicotinate mononucleotide (NAMN) and 5,6-dimethylbenzimidazole (DMB).</text>
</comment>
<dbReference type="GO" id="GO:0008939">
    <property type="term" value="F:nicotinate-nucleotide-dimethylbenzimidazole phosphoribosyltransferase activity"/>
    <property type="evidence" value="ECO:0007669"/>
    <property type="project" value="UniProtKB-UniRule"/>
</dbReference>
<comment type="caution">
    <text evidence="12">The sequence shown here is derived from an EMBL/GenBank/DDBJ whole genome shotgun (WGS) entry which is preliminary data.</text>
</comment>
<keyword evidence="13" id="KW-1185">Reference proteome</keyword>
<dbReference type="EC" id="2.4.2.21" evidence="4 11"/>
<dbReference type="AlphaFoldDB" id="A0A1V4SFI3"/>
<evidence type="ECO:0000256" key="4">
    <source>
        <dbReference type="ARBA" id="ARBA00011991"/>
    </source>
</evidence>
<dbReference type="PANTHER" id="PTHR43463">
    <property type="entry name" value="NICOTINATE-NUCLEOTIDE--DIMETHYLBENZIMIDAZOLE PHOSPHORIBOSYLTRANSFERASE"/>
    <property type="match status" value="1"/>
</dbReference>
<dbReference type="SUPFAM" id="SSF52733">
    <property type="entry name" value="Nicotinate mononucleotide:5,6-dimethylbenzimidazole phosphoribosyltransferase (CobT)"/>
    <property type="match status" value="1"/>
</dbReference>
<reference evidence="12 13" key="1">
    <citation type="submission" date="2017-03" db="EMBL/GenBank/DDBJ databases">
        <title>Genome sequence of Clostridium hungatei DSM 14427.</title>
        <authorList>
            <person name="Poehlein A."/>
            <person name="Daniel R."/>
        </authorList>
    </citation>
    <scope>NUCLEOTIDE SEQUENCE [LARGE SCALE GENOMIC DNA]</scope>
    <source>
        <strain evidence="12 13">DSM 14427</strain>
    </source>
</reference>
<evidence type="ECO:0000256" key="8">
    <source>
        <dbReference type="ARBA" id="ARBA00022679"/>
    </source>
</evidence>
<dbReference type="NCBIfam" id="TIGR03160">
    <property type="entry name" value="cobT_DBIPRT"/>
    <property type="match status" value="1"/>
</dbReference>
<keyword evidence="7 11" id="KW-0328">Glycosyltransferase</keyword>
<keyword evidence="8 11" id="KW-0808">Transferase</keyword>
<gene>
    <name evidence="11 12" type="primary">cobT</name>
    <name evidence="12" type="ORF">CLHUN_34490</name>
</gene>
<dbReference type="STRING" id="48256.CLHUN_34490"/>
<dbReference type="Proteomes" id="UP000191554">
    <property type="component" value="Unassembled WGS sequence"/>
</dbReference>
<comment type="catalytic activity">
    <reaction evidence="10 11">
        <text>5,6-dimethylbenzimidazole + nicotinate beta-D-ribonucleotide = alpha-ribazole 5'-phosphate + nicotinate + H(+)</text>
        <dbReference type="Rhea" id="RHEA:11196"/>
        <dbReference type="ChEBI" id="CHEBI:15378"/>
        <dbReference type="ChEBI" id="CHEBI:15890"/>
        <dbReference type="ChEBI" id="CHEBI:32544"/>
        <dbReference type="ChEBI" id="CHEBI:57502"/>
        <dbReference type="ChEBI" id="CHEBI:57918"/>
        <dbReference type="EC" id="2.4.2.21"/>
    </reaction>
</comment>
<dbReference type="Gene3D" id="1.10.1610.10">
    <property type="match status" value="1"/>
</dbReference>
<sequence>MLEDIFGISRIAALDNSAMEAAKMRWDSRTKPLGSLGRLEELVVKLAGINGTASPAADKKSIVIMCADNGVVEENVSSCPKSVTASVTYNFTRGITGINVFSRLANASLEIVDIGVDADLPYSRIINRKIRRGTWNMAKGPAMTREEAIQGIGTGIDLVGELKKQGVNLLGTGEMGIGNTSTSSAVSSVLTGVPPQALVGYGSGLSEEAYINKIQVIKKAIDLNRPDREDPIDVLAKVGGFDIAGLAGCFLGAALHGIPVVIDGFISAAAALVAVCIQPKAREYMLPSHGSAEHGFDVVMEALKMEPMLKLEMRLGEGTGAALGFQLIDSALAAYNQMGSFKDAEITQYIPQL</sequence>
<dbReference type="InterPro" id="IPR003200">
    <property type="entry name" value="Nict_dMeBzImd_PRibTrfase"/>
</dbReference>
<dbReference type="Gene3D" id="3.40.50.10210">
    <property type="match status" value="1"/>
</dbReference>
<dbReference type="EMBL" id="MZGX01000026">
    <property type="protein sequence ID" value="OPX42628.1"/>
    <property type="molecule type" value="Genomic_DNA"/>
</dbReference>